<evidence type="ECO:0000313" key="2">
    <source>
        <dbReference type="EMBL" id="SDE46946.1"/>
    </source>
</evidence>
<evidence type="ECO:0000313" key="3">
    <source>
        <dbReference type="Proteomes" id="UP000182114"/>
    </source>
</evidence>
<dbReference type="RefSeq" id="WP_074537211.1">
    <property type="nucleotide sequence ID" value="NZ_FNBD01000001.1"/>
</dbReference>
<keyword evidence="3" id="KW-1185">Reference proteome</keyword>
<organism evidence="2 3">
    <name type="scientific">Cellulophaga baltica</name>
    <dbReference type="NCBI Taxonomy" id="76594"/>
    <lineage>
        <taxon>Bacteria</taxon>
        <taxon>Pseudomonadati</taxon>
        <taxon>Bacteroidota</taxon>
        <taxon>Flavobacteriia</taxon>
        <taxon>Flavobacteriales</taxon>
        <taxon>Flavobacteriaceae</taxon>
        <taxon>Cellulophaga</taxon>
    </lineage>
</organism>
<dbReference type="EMBL" id="FNBD01000001">
    <property type="protein sequence ID" value="SDE46946.1"/>
    <property type="molecule type" value="Genomic_DNA"/>
</dbReference>
<dbReference type="Proteomes" id="UP000182114">
    <property type="component" value="Unassembled WGS sequence"/>
</dbReference>
<dbReference type="GO" id="GO:0003677">
    <property type="term" value="F:DNA binding"/>
    <property type="evidence" value="ECO:0007669"/>
    <property type="project" value="InterPro"/>
</dbReference>
<protein>
    <recommendedName>
        <fullName evidence="1">HTH cro/C1-type domain-containing protein</fullName>
    </recommendedName>
</protein>
<dbReference type="AlphaFoldDB" id="A0A1G7D7N7"/>
<dbReference type="InterPro" id="IPR010982">
    <property type="entry name" value="Lambda_DNA-bd_dom_sf"/>
</dbReference>
<proteinExistence type="predicted"/>
<accession>A0A1G7D7N7</accession>
<dbReference type="InterPro" id="IPR001387">
    <property type="entry name" value="Cro/C1-type_HTH"/>
</dbReference>
<evidence type="ECO:0000259" key="1">
    <source>
        <dbReference type="Pfam" id="PF13443"/>
    </source>
</evidence>
<feature type="domain" description="HTH cro/C1-type" evidence="1">
    <location>
        <begin position="25"/>
        <end position="73"/>
    </location>
</feature>
<dbReference type="Gene3D" id="1.10.260.40">
    <property type="entry name" value="lambda repressor-like DNA-binding domains"/>
    <property type="match status" value="1"/>
</dbReference>
<reference evidence="3" key="1">
    <citation type="submission" date="2016-10" db="EMBL/GenBank/DDBJ databases">
        <authorList>
            <person name="Varghese N."/>
            <person name="Submissions S."/>
        </authorList>
    </citation>
    <scope>NUCLEOTIDE SEQUENCE [LARGE SCALE GENOMIC DNA]</scope>
    <source>
        <strain evidence="3">DSM 24729</strain>
    </source>
</reference>
<dbReference type="Pfam" id="PF13443">
    <property type="entry name" value="HTH_26"/>
    <property type="match status" value="1"/>
</dbReference>
<gene>
    <name evidence="2" type="ORF">SAMN04487992_101368</name>
</gene>
<name>A0A1G7D7N7_9FLAO</name>
<sequence>MININVEICTYITKEWLHPWLKEGKSQNAFAMLHNIDESTVRKIKNIREYRIPVETLKRICEARGITLSDFFKKIGG</sequence>
<dbReference type="SUPFAM" id="SSF47413">
    <property type="entry name" value="lambda repressor-like DNA-binding domains"/>
    <property type="match status" value="1"/>
</dbReference>